<comment type="caution">
    <text evidence="2">The sequence shown here is derived from an EMBL/GenBank/DDBJ whole genome shotgun (WGS) entry which is preliminary data.</text>
</comment>
<gene>
    <name evidence="2" type="ORF">FDK22_02190</name>
</gene>
<dbReference type="PANTHER" id="PTHR41247:SF1">
    <property type="entry name" value="HTH-TYPE TRANSCRIPTIONAL REPRESSOR YCNK"/>
    <property type="match status" value="1"/>
</dbReference>
<name>A0A5R8Y4F2_9BACT</name>
<feature type="signal peptide" evidence="1">
    <location>
        <begin position="1"/>
        <end position="21"/>
    </location>
</feature>
<dbReference type="Gene3D" id="3.30.70.2050">
    <property type="match status" value="1"/>
</dbReference>
<evidence type="ECO:0000313" key="2">
    <source>
        <dbReference type="EMBL" id="TLP40848.1"/>
    </source>
</evidence>
<dbReference type="Pfam" id="PF05573">
    <property type="entry name" value="NosL"/>
    <property type="match status" value="1"/>
</dbReference>
<dbReference type="RefSeq" id="WP_138151250.1">
    <property type="nucleotide sequence ID" value="NZ_CBDDKQ010000002.1"/>
</dbReference>
<sequence>MKKLLIIFVMGLLLFSSSSLAKDMEKKFSKVASGKPELIQEGAEKGFCPVCAMSINHNYKTSHGVVAKKSKDNRQYCSIRCVLVDGKHAHEGNKHVVVDAKTEKIIDAKTAYYVLGSKAPGTMSKISKYAFASKDDAKAFNSKFGGKIVLYDEMIASAKESLNSDIAMVNMKKNKMMYPMGKKLYKSNCRPIKDFSSYKRINELKTDIIKNKICDDSIKMKKLQAVTLYLWEIKRLGKSL</sequence>
<organism evidence="2 3">
    <name type="scientific">Arcobacter arenosus</name>
    <dbReference type="NCBI Taxonomy" id="2576037"/>
    <lineage>
        <taxon>Bacteria</taxon>
        <taxon>Pseudomonadati</taxon>
        <taxon>Campylobacterota</taxon>
        <taxon>Epsilonproteobacteria</taxon>
        <taxon>Campylobacterales</taxon>
        <taxon>Arcobacteraceae</taxon>
        <taxon>Arcobacter</taxon>
    </lineage>
</organism>
<accession>A0A5R8Y4F2</accession>
<keyword evidence="1" id="KW-0732">Signal</keyword>
<dbReference type="AlphaFoldDB" id="A0A5R8Y4F2"/>
<feature type="chain" id="PRO_5024426334" description="NosL domain-containing protein" evidence="1">
    <location>
        <begin position="22"/>
        <end position="240"/>
    </location>
</feature>
<evidence type="ECO:0008006" key="4">
    <source>
        <dbReference type="Google" id="ProtNLM"/>
    </source>
</evidence>
<keyword evidence="3" id="KW-1185">Reference proteome</keyword>
<dbReference type="SUPFAM" id="SSF160387">
    <property type="entry name" value="NosL/MerB-like"/>
    <property type="match status" value="1"/>
</dbReference>
<dbReference type="OrthoDB" id="982633at2"/>
<protein>
    <recommendedName>
        <fullName evidence="4">NosL domain-containing protein</fullName>
    </recommendedName>
</protein>
<dbReference type="PANTHER" id="PTHR41247">
    <property type="entry name" value="HTH-TYPE TRANSCRIPTIONAL REPRESSOR YCNK"/>
    <property type="match status" value="1"/>
</dbReference>
<reference evidence="2 3" key="1">
    <citation type="submission" date="2019-05" db="EMBL/GenBank/DDBJ databases">
        <title>Arcobacter sp. nov., isolated from sea sediment.</title>
        <authorList>
            <person name="Kim W."/>
        </authorList>
    </citation>
    <scope>NUCLEOTIDE SEQUENCE [LARGE SCALE GENOMIC DNA]</scope>
    <source>
        <strain evidence="2 3">CAU 1517</strain>
    </source>
</reference>
<evidence type="ECO:0000313" key="3">
    <source>
        <dbReference type="Proteomes" id="UP000308901"/>
    </source>
</evidence>
<evidence type="ECO:0000256" key="1">
    <source>
        <dbReference type="SAM" id="SignalP"/>
    </source>
</evidence>
<dbReference type="InterPro" id="IPR008719">
    <property type="entry name" value="N2O_reductase_NosL"/>
</dbReference>
<dbReference type="EMBL" id="VANU01000001">
    <property type="protein sequence ID" value="TLP40848.1"/>
    <property type="molecule type" value="Genomic_DNA"/>
</dbReference>
<dbReference type="Proteomes" id="UP000308901">
    <property type="component" value="Unassembled WGS sequence"/>
</dbReference>
<proteinExistence type="predicted"/>